<sequence length="128" mass="14750">LCDSSFNFCESTFKKCMKEVCSTQGKGQKDACTKQSDSFSGMTMMFGRGLFEQGQKESCQCFKNKDEATKQHKKFLFDFYSKYAPELADEAHIAHVLHTESNKASLYFNLFKNYGKQAVRFENVRDEL</sequence>
<accession>A0AAE0FJ06</accession>
<evidence type="ECO:0000313" key="1">
    <source>
        <dbReference type="EMBL" id="KAK3260473.1"/>
    </source>
</evidence>
<gene>
    <name evidence="1" type="ORF">CYMTET_30569</name>
</gene>
<organism evidence="1 2">
    <name type="scientific">Cymbomonas tetramitiformis</name>
    <dbReference type="NCBI Taxonomy" id="36881"/>
    <lineage>
        <taxon>Eukaryota</taxon>
        <taxon>Viridiplantae</taxon>
        <taxon>Chlorophyta</taxon>
        <taxon>Pyramimonadophyceae</taxon>
        <taxon>Pyramimonadales</taxon>
        <taxon>Pyramimonadaceae</taxon>
        <taxon>Cymbomonas</taxon>
    </lineage>
</organism>
<dbReference type="AlphaFoldDB" id="A0AAE0FJ06"/>
<dbReference type="EMBL" id="LGRX02017669">
    <property type="protein sequence ID" value="KAK3260473.1"/>
    <property type="molecule type" value="Genomic_DNA"/>
</dbReference>
<reference evidence="1 2" key="1">
    <citation type="journal article" date="2015" name="Genome Biol. Evol.">
        <title>Comparative Genomics of a Bacterivorous Green Alga Reveals Evolutionary Causalities and Consequences of Phago-Mixotrophic Mode of Nutrition.</title>
        <authorList>
            <person name="Burns J.A."/>
            <person name="Paasch A."/>
            <person name="Narechania A."/>
            <person name="Kim E."/>
        </authorList>
    </citation>
    <scope>NUCLEOTIDE SEQUENCE [LARGE SCALE GENOMIC DNA]</scope>
    <source>
        <strain evidence="1 2">PLY_AMNH</strain>
    </source>
</reference>
<dbReference type="Proteomes" id="UP001190700">
    <property type="component" value="Unassembled WGS sequence"/>
</dbReference>
<name>A0AAE0FJ06_9CHLO</name>
<comment type="caution">
    <text evidence="1">The sequence shown here is derived from an EMBL/GenBank/DDBJ whole genome shotgun (WGS) entry which is preliminary data.</text>
</comment>
<evidence type="ECO:0000313" key="2">
    <source>
        <dbReference type="Proteomes" id="UP001190700"/>
    </source>
</evidence>
<proteinExistence type="predicted"/>
<feature type="non-terminal residue" evidence="1">
    <location>
        <position position="1"/>
    </location>
</feature>
<protein>
    <submittedName>
        <fullName evidence="1">Uncharacterized protein</fullName>
    </submittedName>
</protein>
<keyword evidence="2" id="KW-1185">Reference proteome</keyword>